<dbReference type="EMBL" id="LBTJ01000007">
    <property type="protein sequence ID" value="KKQ38602.1"/>
    <property type="molecule type" value="Genomic_DNA"/>
</dbReference>
<gene>
    <name evidence="2" type="ORF">US54_C0007G0022</name>
</gene>
<accession>A0A0G0H910</accession>
<keyword evidence="1" id="KW-0812">Transmembrane</keyword>
<feature type="transmembrane region" description="Helical" evidence="1">
    <location>
        <begin position="56"/>
        <end position="77"/>
    </location>
</feature>
<dbReference type="STRING" id="1618481.US54_C0007G0022"/>
<sequence>MTITFIRKVEKGKEKNHTPIDPKKFSQPKVSTETHTAVLNTKHSPTLHIPFEFDKYILIAIVSMLFFLSGLGFWIYVNYFMS</sequence>
<evidence type="ECO:0000313" key="3">
    <source>
        <dbReference type="Proteomes" id="UP000034471"/>
    </source>
</evidence>
<evidence type="ECO:0000256" key="1">
    <source>
        <dbReference type="SAM" id="Phobius"/>
    </source>
</evidence>
<name>A0A0G0H910_9BACT</name>
<keyword evidence="1" id="KW-0472">Membrane</keyword>
<keyword evidence="1" id="KW-1133">Transmembrane helix</keyword>
<dbReference type="AlphaFoldDB" id="A0A0G0H910"/>
<protein>
    <submittedName>
        <fullName evidence="2">Uncharacterized protein</fullName>
    </submittedName>
</protein>
<proteinExistence type="predicted"/>
<evidence type="ECO:0000313" key="2">
    <source>
        <dbReference type="EMBL" id="KKQ38602.1"/>
    </source>
</evidence>
<dbReference type="Proteomes" id="UP000034471">
    <property type="component" value="Unassembled WGS sequence"/>
</dbReference>
<organism evidence="2 3">
    <name type="scientific">Candidatus Roizmanbacteria bacterium GW2011_GWA2_37_7</name>
    <dbReference type="NCBI Taxonomy" id="1618481"/>
    <lineage>
        <taxon>Bacteria</taxon>
        <taxon>Candidatus Roizmaniibacteriota</taxon>
    </lineage>
</organism>
<comment type="caution">
    <text evidence="2">The sequence shown here is derived from an EMBL/GenBank/DDBJ whole genome shotgun (WGS) entry which is preliminary data.</text>
</comment>
<reference evidence="2 3" key="1">
    <citation type="journal article" date="2015" name="Nature">
        <title>rRNA introns, odd ribosomes, and small enigmatic genomes across a large radiation of phyla.</title>
        <authorList>
            <person name="Brown C.T."/>
            <person name="Hug L.A."/>
            <person name="Thomas B.C."/>
            <person name="Sharon I."/>
            <person name="Castelle C.J."/>
            <person name="Singh A."/>
            <person name="Wilkins M.J."/>
            <person name="Williams K.H."/>
            <person name="Banfield J.F."/>
        </authorList>
    </citation>
    <scope>NUCLEOTIDE SEQUENCE [LARGE SCALE GENOMIC DNA]</scope>
</reference>